<reference evidence="4" key="3">
    <citation type="submission" date="2025-09" db="UniProtKB">
        <authorList>
            <consortium name="Ensembl"/>
        </authorList>
    </citation>
    <scope>IDENTIFICATION</scope>
</reference>
<accession>F7FKV6</accession>
<evidence type="ECO:0000313" key="5">
    <source>
        <dbReference type="Proteomes" id="UP000002280"/>
    </source>
</evidence>
<dbReference type="Bgee" id="ENSMODG00000014485">
    <property type="expression patterns" value="Expressed in spermatocyte and 4 other cell types or tissues"/>
</dbReference>
<dbReference type="HOGENOM" id="CLU_052125_0_0_1"/>
<dbReference type="PANTHER" id="PTHR35081">
    <property type="entry name" value="COILED-COIL DOMAIN-CONTAINING PROTEIN 105"/>
    <property type="match status" value="1"/>
</dbReference>
<dbReference type="KEGG" id="mdo:100012085"/>
<dbReference type="OMA" id="YTPECAT"/>
<gene>
    <name evidence="4" type="primary">TEKTL1</name>
</gene>
<evidence type="ECO:0000256" key="2">
    <source>
        <dbReference type="ARBA" id="ARBA00022490"/>
    </source>
</evidence>
<dbReference type="GeneTree" id="ENSGT00390000003207"/>
<dbReference type="Pfam" id="PF03148">
    <property type="entry name" value="Tektin"/>
    <property type="match status" value="1"/>
</dbReference>
<keyword evidence="5" id="KW-1185">Reference proteome</keyword>
<keyword evidence="3" id="KW-0175">Coiled coil</keyword>
<evidence type="ECO:0000256" key="1">
    <source>
        <dbReference type="ARBA" id="ARBA00004496"/>
    </source>
</evidence>
<dbReference type="AlphaFoldDB" id="F7FKV6"/>
<evidence type="ECO:0000256" key="3">
    <source>
        <dbReference type="SAM" id="Coils"/>
    </source>
</evidence>
<evidence type="ECO:0000313" key="4">
    <source>
        <dbReference type="Ensembl" id="ENSMODP00000018101.2"/>
    </source>
</evidence>
<dbReference type="STRING" id="13616.ENSMODP00000018101"/>
<proteinExistence type="predicted"/>
<reference evidence="4 5" key="1">
    <citation type="journal article" date="2007" name="Nature">
        <title>Genome of the marsupial Monodelphis domestica reveals innovation in non-coding sequences.</title>
        <authorList>
            <person name="Mikkelsen T.S."/>
            <person name="Wakefield M.J."/>
            <person name="Aken B."/>
            <person name="Amemiya C.T."/>
            <person name="Chang J.L."/>
            <person name="Duke S."/>
            <person name="Garber M."/>
            <person name="Gentles A.J."/>
            <person name="Goodstadt L."/>
            <person name="Heger A."/>
            <person name="Jurka J."/>
            <person name="Kamal M."/>
            <person name="Mauceli E."/>
            <person name="Searle S.M."/>
            <person name="Sharpe T."/>
            <person name="Baker M.L."/>
            <person name="Batzer M.A."/>
            <person name="Benos P.V."/>
            <person name="Belov K."/>
            <person name="Clamp M."/>
            <person name="Cook A."/>
            <person name="Cuff J."/>
            <person name="Das R."/>
            <person name="Davidow L."/>
            <person name="Deakin J.E."/>
            <person name="Fazzari M.J."/>
            <person name="Glass J.L."/>
            <person name="Grabherr M."/>
            <person name="Greally J.M."/>
            <person name="Gu W."/>
            <person name="Hore T.A."/>
            <person name="Huttley G.A."/>
            <person name="Kleber M."/>
            <person name="Jirtle R.L."/>
            <person name="Koina E."/>
            <person name="Lee J.T."/>
            <person name="Mahony S."/>
            <person name="Marra M.A."/>
            <person name="Miller R.D."/>
            <person name="Nicholls R.D."/>
            <person name="Oda M."/>
            <person name="Papenfuss A.T."/>
            <person name="Parra Z.E."/>
            <person name="Pollock D.D."/>
            <person name="Ray D.A."/>
            <person name="Schein J.E."/>
            <person name="Speed T.P."/>
            <person name="Thompson K."/>
            <person name="VandeBerg J.L."/>
            <person name="Wade C.M."/>
            <person name="Walker J.A."/>
            <person name="Waters P.D."/>
            <person name="Webber C."/>
            <person name="Weidman J.R."/>
            <person name="Xie X."/>
            <person name="Zody M.C."/>
            <person name="Baldwin J."/>
            <person name="Abdouelleil A."/>
            <person name="Abdulkadir J."/>
            <person name="Abebe A."/>
            <person name="Abera B."/>
            <person name="Abreu J."/>
            <person name="Acer S.C."/>
            <person name="Aftuck L."/>
            <person name="Alexander A."/>
            <person name="An P."/>
            <person name="Anderson E."/>
            <person name="Anderson S."/>
            <person name="Arachi H."/>
            <person name="Azer M."/>
            <person name="Bachantsang P."/>
            <person name="Barry A."/>
            <person name="Bayul T."/>
            <person name="Berlin A."/>
            <person name="Bessette D."/>
            <person name="Bloom T."/>
            <person name="Bloom T."/>
            <person name="Boguslavskiy L."/>
            <person name="Bonnet C."/>
            <person name="Boukhgalter B."/>
            <person name="Bourzgui I."/>
            <person name="Brown A."/>
            <person name="Cahill P."/>
            <person name="Channer S."/>
            <person name="Cheshatsang Y."/>
            <person name="Chuda L."/>
            <person name="Citroen M."/>
            <person name="Collymore A."/>
            <person name="Cooke P."/>
            <person name="Costello M."/>
            <person name="D'Aco K."/>
            <person name="Daza R."/>
            <person name="De Haan G."/>
            <person name="DeGray S."/>
            <person name="DeMaso C."/>
            <person name="Dhargay N."/>
            <person name="Dooley K."/>
            <person name="Dooley E."/>
            <person name="Doricent M."/>
            <person name="Dorje P."/>
            <person name="Dorjee K."/>
            <person name="Dupes A."/>
            <person name="Elong R."/>
            <person name="Falk J."/>
            <person name="Farina A."/>
            <person name="Faro S."/>
            <person name="Ferguson D."/>
            <person name="Fisher S."/>
            <person name="Foley C.D."/>
            <person name="Franke A."/>
            <person name="Friedrich D."/>
            <person name="Gadbois L."/>
            <person name="Gearin G."/>
            <person name="Gearin C.R."/>
            <person name="Giannoukos G."/>
            <person name="Goode T."/>
            <person name="Graham J."/>
            <person name="Grandbois E."/>
            <person name="Grewal S."/>
            <person name="Gyaltsen K."/>
            <person name="Hafez N."/>
            <person name="Hagos B."/>
            <person name="Hall J."/>
            <person name="Henson C."/>
            <person name="Hollinger A."/>
            <person name="Honan T."/>
            <person name="Huard M.D."/>
            <person name="Hughes L."/>
            <person name="Hurhula B."/>
            <person name="Husby M.E."/>
            <person name="Kamat A."/>
            <person name="Kanga B."/>
            <person name="Kashin S."/>
            <person name="Khazanovich D."/>
            <person name="Kisner P."/>
            <person name="Lance K."/>
            <person name="Lara M."/>
            <person name="Lee W."/>
            <person name="Lennon N."/>
            <person name="Letendre F."/>
            <person name="LeVine R."/>
            <person name="Lipovsky A."/>
            <person name="Liu X."/>
            <person name="Liu J."/>
            <person name="Liu S."/>
            <person name="Lokyitsang T."/>
            <person name="Lokyitsang Y."/>
            <person name="Lubonja R."/>
            <person name="Lui A."/>
            <person name="MacDonald P."/>
            <person name="Magnisalis V."/>
            <person name="Maru K."/>
            <person name="Matthews C."/>
            <person name="McCusker W."/>
            <person name="McDonough S."/>
            <person name="Mehta T."/>
            <person name="Meldrim J."/>
            <person name="Meneus L."/>
            <person name="Mihai O."/>
            <person name="Mihalev A."/>
            <person name="Mihova T."/>
            <person name="Mittelman R."/>
            <person name="Mlenga V."/>
            <person name="Montmayeur A."/>
            <person name="Mulrain L."/>
            <person name="Navidi A."/>
            <person name="Naylor J."/>
            <person name="Negash T."/>
            <person name="Nguyen T."/>
            <person name="Nguyen N."/>
            <person name="Nicol R."/>
            <person name="Norbu C."/>
            <person name="Norbu N."/>
            <person name="Novod N."/>
            <person name="O'Neill B."/>
            <person name="Osman S."/>
            <person name="Markiewicz E."/>
            <person name="Oyono O.L."/>
            <person name="Patti C."/>
            <person name="Phunkhang P."/>
            <person name="Pierre F."/>
            <person name="Priest M."/>
            <person name="Raghuraman S."/>
            <person name="Rege F."/>
            <person name="Reyes R."/>
            <person name="Rise C."/>
            <person name="Rogov P."/>
            <person name="Ross K."/>
            <person name="Ryan E."/>
            <person name="Settipalli S."/>
            <person name="Shea T."/>
            <person name="Sherpa N."/>
            <person name="Shi L."/>
            <person name="Shih D."/>
            <person name="Sparrow T."/>
            <person name="Spaulding J."/>
            <person name="Stalker J."/>
            <person name="Stange-Thomann N."/>
            <person name="Stavropoulos S."/>
            <person name="Stone C."/>
            <person name="Strader C."/>
            <person name="Tesfaye S."/>
            <person name="Thomson T."/>
            <person name="Thoulutsang Y."/>
            <person name="Thoulutsang D."/>
            <person name="Topham K."/>
            <person name="Topping I."/>
            <person name="Tsamla T."/>
            <person name="Vassiliev H."/>
            <person name="Vo A."/>
            <person name="Wangchuk T."/>
            <person name="Wangdi T."/>
            <person name="Weiand M."/>
            <person name="Wilkinson J."/>
            <person name="Wilson A."/>
            <person name="Yadav S."/>
            <person name="Young G."/>
            <person name="Yu Q."/>
            <person name="Zembek L."/>
            <person name="Zhong D."/>
            <person name="Zimmer A."/>
            <person name="Zwirko Z."/>
            <person name="Jaffe D.B."/>
            <person name="Alvarez P."/>
            <person name="Brockman W."/>
            <person name="Butler J."/>
            <person name="Chin C."/>
            <person name="Gnerre S."/>
            <person name="MacCallum I."/>
            <person name="Graves J.A."/>
            <person name="Ponting C.P."/>
            <person name="Breen M."/>
            <person name="Samollow P.B."/>
            <person name="Lander E.S."/>
            <person name="Lindblad-Toh K."/>
        </authorList>
    </citation>
    <scope>NUCLEOTIDE SEQUENCE [LARGE SCALE GENOMIC DNA]</scope>
</reference>
<dbReference type="Proteomes" id="UP000002280">
    <property type="component" value="Chromosome 3"/>
</dbReference>
<dbReference type="RefSeq" id="XP_007489739.1">
    <property type="nucleotide sequence ID" value="XM_007489677.3"/>
</dbReference>
<dbReference type="GO" id="GO:0160112">
    <property type="term" value="C:axonemal B tubule inner sheath"/>
    <property type="evidence" value="ECO:0007669"/>
    <property type="project" value="Ensembl"/>
</dbReference>
<dbReference type="GO" id="GO:0036126">
    <property type="term" value="C:sperm flagellum"/>
    <property type="evidence" value="ECO:0007669"/>
    <property type="project" value="Ensembl"/>
</dbReference>
<comment type="subcellular location">
    <subcellularLocation>
        <location evidence="1">Cytoplasm</location>
    </subcellularLocation>
</comment>
<sequence length="483" mass="55759">MPVLLHPLEPESEDRVGAPEWRQNIRNKVNAAQQLADRCSTKAVSLWQPRDSASFPNIANKQCRKTYMAPWRFRVEMLKGGGTVEQPPPADGVTLWKEKLKPPAWKANVPLPLNRDARTIQTNEYIQNYVRGVRLLAARLRQAEQEVNSMLQTVLRQREIIDQRLSDIRKSLLINEQSRKMRSYRPSSEQIPDKVDSLVLWEKEELRTLKRRMEKDMEASETFLRALAKSRENLKTCCEERLQAVDLMNHCFDSVLLEAGRQSWIDISRLHTPKVQGTASPPVDPLGVNPPECNLALTEAKRLISDGKTMLANFVKSQNHAHIWQMHINKTVGSTLNRKMQETTQLNDRLKIMSGLLRGTIHRCNKFKHEMSITQGLNKGPLCHTHLSAREKLDRPMVRVFQRHVGTQLPEASHLSMDSEKLKHYTNKLQEDLDKLNTTRNNLTASLRNKDTGRNVDYDVLRLRIRHSHPHVSYEQAQRLSFD</sequence>
<dbReference type="GeneID" id="100012085"/>
<name>F7FKV6_MONDO</name>
<dbReference type="InterPro" id="IPR048256">
    <property type="entry name" value="Tektin-like"/>
</dbReference>
<organism evidence="4 5">
    <name type="scientific">Monodelphis domestica</name>
    <name type="common">Gray short-tailed opossum</name>
    <dbReference type="NCBI Taxonomy" id="13616"/>
    <lineage>
        <taxon>Eukaryota</taxon>
        <taxon>Metazoa</taxon>
        <taxon>Chordata</taxon>
        <taxon>Craniata</taxon>
        <taxon>Vertebrata</taxon>
        <taxon>Euteleostomi</taxon>
        <taxon>Mammalia</taxon>
        <taxon>Metatheria</taxon>
        <taxon>Didelphimorphia</taxon>
        <taxon>Didelphidae</taxon>
        <taxon>Monodelphis</taxon>
    </lineage>
</organism>
<keyword evidence="2" id="KW-0963">Cytoplasm</keyword>
<dbReference type="InterPro" id="IPR038949">
    <property type="entry name" value="TEKTL1"/>
</dbReference>
<feature type="coiled-coil region" evidence="3">
    <location>
        <begin position="126"/>
        <end position="153"/>
    </location>
</feature>
<dbReference type="OrthoDB" id="9896158at2759"/>
<dbReference type="InParanoid" id="F7FKV6"/>
<dbReference type="GO" id="GO:0030317">
    <property type="term" value="P:flagellated sperm motility"/>
    <property type="evidence" value="ECO:0007669"/>
    <property type="project" value="Ensembl"/>
</dbReference>
<dbReference type="FunCoup" id="F7FKV6">
    <property type="interactions" value="35"/>
</dbReference>
<protein>
    <submittedName>
        <fullName evidence="4">Coiled-coil domain containing 105</fullName>
    </submittedName>
</protein>
<dbReference type="CTD" id="126402"/>
<dbReference type="eggNOG" id="ENOG502RUEW">
    <property type="taxonomic scope" value="Eukaryota"/>
</dbReference>
<dbReference type="PANTHER" id="PTHR35081:SF1">
    <property type="entry name" value="COILED-COIL DOMAIN-CONTAINING PROTEIN 105"/>
    <property type="match status" value="1"/>
</dbReference>
<reference evidence="4" key="2">
    <citation type="submission" date="2025-08" db="UniProtKB">
        <authorList>
            <consortium name="Ensembl"/>
        </authorList>
    </citation>
    <scope>IDENTIFICATION</scope>
</reference>
<dbReference type="Ensembl" id="ENSMODT00000018433.4">
    <property type="protein sequence ID" value="ENSMODP00000018101.2"/>
    <property type="gene ID" value="ENSMODG00000014485.4"/>
</dbReference>